<evidence type="ECO:0000313" key="4">
    <source>
        <dbReference type="EMBL" id="ETO28521.1"/>
    </source>
</evidence>
<organism evidence="4 5">
    <name type="scientific">Reticulomyxa filosa</name>
    <dbReference type="NCBI Taxonomy" id="46433"/>
    <lineage>
        <taxon>Eukaryota</taxon>
        <taxon>Sar</taxon>
        <taxon>Rhizaria</taxon>
        <taxon>Retaria</taxon>
        <taxon>Foraminifera</taxon>
        <taxon>Monothalamids</taxon>
        <taxon>Reticulomyxidae</taxon>
        <taxon>Reticulomyxa</taxon>
    </lineage>
</organism>
<keyword evidence="2" id="KW-1133">Transmembrane helix</keyword>
<evidence type="ECO:0000259" key="3">
    <source>
        <dbReference type="Pfam" id="PF20750"/>
    </source>
</evidence>
<accession>X6NR84</accession>
<comment type="caution">
    <text evidence="4">The sequence shown here is derived from an EMBL/GenBank/DDBJ whole genome shotgun (WGS) entry which is preliminary data.</text>
</comment>
<dbReference type="GO" id="GO:1990817">
    <property type="term" value="F:poly(A) RNA polymerase activity"/>
    <property type="evidence" value="ECO:0007669"/>
    <property type="project" value="TreeGrafter"/>
</dbReference>
<proteinExistence type="predicted"/>
<feature type="compositionally biased region" description="Polar residues" evidence="1">
    <location>
        <begin position="40"/>
        <end position="60"/>
    </location>
</feature>
<dbReference type="Pfam" id="PF20750">
    <property type="entry name" value="PAP_NTPase"/>
    <property type="match status" value="1"/>
</dbReference>
<dbReference type="GO" id="GO:0005634">
    <property type="term" value="C:nucleus"/>
    <property type="evidence" value="ECO:0007669"/>
    <property type="project" value="TreeGrafter"/>
</dbReference>
<evidence type="ECO:0000256" key="2">
    <source>
        <dbReference type="SAM" id="Phobius"/>
    </source>
</evidence>
<evidence type="ECO:0000256" key="1">
    <source>
        <dbReference type="SAM" id="MobiDB-lite"/>
    </source>
</evidence>
<dbReference type="AlphaFoldDB" id="X6NR84"/>
<feature type="compositionally biased region" description="Basic and acidic residues" evidence="1">
    <location>
        <begin position="79"/>
        <end position="89"/>
    </location>
</feature>
<feature type="compositionally biased region" description="Basic and acidic residues" evidence="1">
    <location>
        <begin position="138"/>
        <end position="147"/>
    </location>
</feature>
<dbReference type="PANTHER" id="PTHR10682">
    <property type="entry name" value="POLY A POLYMERASE"/>
    <property type="match status" value="1"/>
</dbReference>
<dbReference type="PANTHER" id="PTHR10682:SF10">
    <property type="entry name" value="POLYNUCLEOTIDE ADENYLYLTRANSFERASE"/>
    <property type="match status" value="1"/>
</dbReference>
<dbReference type="SUPFAM" id="SSF81301">
    <property type="entry name" value="Nucleotidyltransferase"/>
    <property type="match status" value="1"/>
</dbReference>
<dbReference type="Proteomes" id="UP000023152">
    <property type="component" value="Unassembled WGS sequence"/>
</dbReference>
<reference evidence="4 5" key="1">
    <citation type="journal article" date="2013" name="Curr. Biol.">
        <title>The Genome of the Foraminiferan Reticulomyxa filosa.</title>
        <authorList>
            <person name="Glockner G."/>
            <person name="Hulsmann N."/>
            <person name="Schleicher M."/>
            <person name="Noegel A.A."/>
            <person name="Eichinger L."/>
            <person name="Gallinger C."/>
            <person name="Pawlowski J."/>
            <person name="Sierra R."/>
            <person name="Euteneuer U."/>
            <person name="Pillet L."/>
            <person name="Moustafa A."/>
            <person name="Platzer M."/>
            <person name="Groth M."/>
            <person name="Szafranski K."/>
            <person name="Schliwa M."/>
        </authorList>
    </citation>
    <scope>NUCLEOTIDE SEQUENCE [LARGE SCALE GENOMIC DNA]</scope>
</reference>
<feature type="transmembrane region" description="Helical" evidence="2">
    <location>
        <begin position="169"/>
        <end position="189"/>
    </location>
</feature>
<protein>
    <submittedName>
        <fullName evidence="4">Poly(A) polymerase</fullName>
    </submittedName>
</protein>
<keyword evidence="5" id="KW-1185">Reference proteome</keyword>
<gene>
    <name evidence="4" type="ORF">RFI_08609</name>
</gene>
<feature type="domain" description="Poly(A) polymerase nucleotidyltransferase" evidence="3">
    <location>
        <begin position="219"/>
        <end position="314"/>
    </location>
</feature>
<dbReference type="InterPro" id="IPR048840">
    <property type="entry name" value="PolA_pol_NTPase"/>
</dbReference>
<feature type="compositionally biased region" description="Low complexity" evidence="1">
    <location>
        <begin position="65"/>
        <end position="77"/>
    </location>
</feature>
<dbReference type="Gene3D" id="3.30.460.10">
    <property type="entry name" value="Beta Polymerase, domain 2"/>
    <property type="match status" value="1"/>
</dbReference>
<keyword evidence="2" id="KW-0812">Transmembrane</keyword>
<name>X6NR84_RETFI</name>
<dbReference type="EMBL" id="ASPP01006623">
    <property type="protein sequence ID" value="ETO28521.1"/>
    <property type="molecule type" value="Genomic_DNA"/>
</dbReference>
<sequence>MDVNNQEDNEGRKAATNMVVSESSCSDEDTSEDIALHCIHTSSENLSSEKSQDTETQANKTNEKSSISQSTFLSQSIDDTPHEQEHEHEQEQEDEDKQANKKEESQSSNESIMERASDHRHRAASSTAHIDTSLACREPQKKDSIPHDQVDASEWNMDEALANVAALEQFVVCESTVLSLFLFFVFFFVQKKIKRTEVGGCQKKKREKREGQTLFFFFFKKKEISLRRSRLIGEIKRMTCEWERKSSLSKGRKCNDQPNVYVCCYGSYELDVHFESSDMDLLCIGPKYLKPQDFFTQFADILRSNADVSNILVNNNQSIKKKKKKKKVHSKHVAKNFKFFFF</sequence>
<dbReference type="OrthoDB" id="412748at2759"/>
<keyword evidence="2" id="KW-0472">Membrane</keyword>
<feature type="region of interest" description="Disordered" evidence="1">
    <location>
        <begin position="1"/>
        <end position="147"/>
    </location>
</feature>
<dbReference type="InterPro" id="IPR043519">
    <property type="entry name" value="NT_sf"/>
</dbReference>
<evidence type="ECO:0000313" key="5">
    <source>
        <dbReference type="Proteomes" id="UP000023152"/>
    </source>
</evidence>